<dbReference type="CDD" id="cd06261">
    <property type="entry name" value="TM_PBP2"/>
    <property type="match status" value="1"/>
</dbReference>
<dbReference type="PROSITE" id="PS50928">
    <property type="entry name" value="ABC_TM1"/>
    <property type="match status" value="1"/>
</dbReference>
<dbReference type="InterPro" id="IPR000515">
    <property type="entry name" value="MetI-like"/>
</dbReference>
<evidence type="ECO:0000259" key="8">
    <source>
        <dbReference type="PROSITE" id="PS50928"/>
    </source>
</evidence>
<accession>A0A1C7ICD0</accession>
<dbReference type="Gene3D" id="1.10.3720.10">
    <property type="entry name" value="MetI-like"/>
    <property type="match status" value="1"/>
</dbReference>
<evidence type="ECO:0000256" key="4">
    <source>
        <dbReference type="ARBA" id="ARBA00022692"/>
    </source>
</evidence>
<evidence type="ECO:0000256" key="7">
    <source>
        <dbReference type="RuleBase" id="RU363032"/>
    </source>
</evidence>
<gene>
    <name evidence="9" type="ORF">A4V09_17040</name>
</gene>
<feature type="transmembrane region" description="Helical" evidence="7">
    <location>
        <begin position="254"/>
        <end position="273"/>
    </location>
</feature>
<proteinExistence type="inferred from homology"/>
<name>A0A1C7ICD0_9FIRM</name>
<dbReference type="STRING" id="1796616.A4V09_17040"/>
<evidence type="ECO:0000256" key="2">
    <source>
        <dbReference type="ARBA" id="ARBA00022448"/>
    </source>
</evidence>
<dbReference type="EMBL" id="CP015405">
    <property type="protein sequence ID" value="ANU77301.2"/>
    <property type="molecule type" value="Genomic_DNA"/>
</dbReference>
<organism evidence="9 10">
    <name type="scientific">Blautia pseudococcoides</name>
    <dbReference type="NCBI Taxonomy" id="1796616"/>
    <lineage>
        <taxon>Bacteria</taxon>
        <taxon>Bacillati</taxon>
        <taxon>Bacillota</taxon>
        <taxon>Clostridia</taxon>
        <taxon>Lachnospirales</taxon>
        <taxon>Lachnospiraceae</taxon>
        <taxon>Blautia</taxon>
    </lineage>
</organism>
<protein>
    <recommendedName>
        <fullName evidence="8">ABC transmembrane type-1 domain-containing protein</fullName>
    </recommendedName>
</protein>
<dbReference type="GO" id="GO:0005886">
    <property type="term" value="C:plasma membrane"/>
    <property type="evidence" value="ECO:0007669"/>
    <property type="project" value="UniProtKB-SubCell"/>
</dbReference>
<comment type="similarity">
    <text evidence="7">Belongs to the binding-protein-dependent transport system permease family.</text>
</comment>
<feature type="domain" description="ABC transmembrane type-1" evidence="8">
    <location>
        <begin position="83"/>
        <end position="273"/>
    </location>
</feature>
<feature type="transmembrane region" description="Helical" evidence="7">
    <location>
        <begin position="21"/>
        <end position="42"/>
    </location>
</feature>
<evidence type="ECO:0000313" key="9">
    <source>
        <dbReference type="EMBL" id="ANU77301.2"/>
    </source>
</evidence>
<keyword evidence="5 7" id="KW-1133">Transmembrane helix</keyword>
<evidence type="ECO:0000313" key="10">
    <source>
        <dbReference type="Proteomes" id="UP000092574"/>
    </source>
</evidence>
<keyword evidence="3" id="KW-1003">Cell membrane</keyword>
<comment type="subcellular location">
    <subcellularLocation>
        <location evidence="1 7">Cell membrane</location>
        <topology evidence="1 7">Multi-pass membrane protein</topology>
    </subcellularLocation>
</comment>
<dbReference type="PANTHER" id="PTHR43744">
    <property type="entry name" value="ABC TRANSPORTER PERMEASE PROTEIN MG189-RELATED-RELATED"/>
    <property type="match status" value="1"/>
</dbReference>
<dbReference type="SUPFAM" id="SSF161098">
    <property type="entry name" value="MetI-like"/>
    <property type="match status" value="1"/>
</dbReference>
<dbReference type="OrthoDB" id="187395at2"/>
<dbReference type="InterPro" id="IPR035906">
    <property type="entry name" value="MetI-like_sf"/>
</dbReference>
<dbReference type="Proteomes" id="UP000092574">
    <property type="component" value="Chromosome"/>
</dbReference>
<evidence type="ECO:0000256" key="1">
    <source>
        <dbReference type="ARBA" id="ARBA00004651"/>
    </source>
</evidence>
<keyword evidence="6 7" id="KW-0472">Membrane</keyword>
<dbReference type="GO" id="GO:0055085">
    <property type="term" value="P:transmembrane transport"/>
    <property type="evidence" value="ECO:0007669"/>
    <property type="project" value="InterPro"/>
</dbReference>
<keyword evidence="10" id="KW-1185">Reference proteome</keyword>
<dbReference type="AlphaFoldDB" id="A0A1C7ICD0"/>
<reference evidence="9" key="1">
    <citation type="submission" date="2017-04" db="EMBL/GenBank/DDBJ databases">
        <title>Complete Genome Sequences of Twelve Strains of a Stable Defined Moderately Diverse Mouse Microbiota 2 (sDMDMm2).</title>
        <authorList>
            <person name="Uchimura Y."/>
            <person name="Wyss M."/>
            <person name="Brugiroux S."/>
            <person name="Limenitakis J.P."/>
            <person name="Stecher B."/>
            <person name="McCoy K.D."/>
            <person name="Macpherson A.J."/>
        </authorList>
    </citation>
    <scope>NUCLEOTIDE SEQUENCE</scope>
    <source>
        <strain evidence="9">YL58</strain>
    </source>
</reference>
<feature type="transmembrane region" description="Helical" evidence="7">
    <location>
        <begin position="120"/>
        <end position="141"/>
    </location>
</feature>
<sequence>MKKICREERTMTKKQKTQKTILTMIMFAFALAVLFPFIWMLFCSFKPLNEIYDFPPRFLSGNMSLKNYRQVLFEQDPSFLTYLKNTTVTTVVSVLGTVITSSMAGYAFAKMKFRFRDQLFLLYLITMMVPFQVLMVPQFILFKEMGIFNTLWALILPRLFTPLGTFLMRQYFLDVPDEIIEAGKVEGLGEFGIFSRLVLPLAKPAMSTVVILNFVWRWNDYEAPLIFLTDSKLYTLTVGLTNFIDESGFSQDNLVMAAATVALIPIILVFILGQKYFIEGLTSGSVKG</sequence>
<dbReference type="Pfam" id="PF00528">
    <property type="entry name" value="BPD_transp_1"/>
    <property type="match status" value="1"/>
</dbReference>
<dbReference type="PANTHER" id="PTHR43744:SF12">
    <property type="entry name" value="ABC TRANSPORTER PERMEASE PROTEIN MG189-RELATED"/>
    <property type="match status" value="1"/>
</dbReference>
<evidence type="ECO:0000256" key="6">
    <source>
        <dbReference type="ARBA" id="ARBA00023136"/>
    </source>
</evidence>
<evidence type="ECO:0000256" key="5">
    <source>
        <dbReference type="ARBA" id="ARBA00022989"/>
    </source>
</evidence>
<keyword evidence="2 7" id="KW-0813">Transport</keyword>
<keyword evidence="4 7" id="KW-0812">Transmembrane</keyword>
<evidence type="ECO:0000256" key="3">
    <source>
        <dbReference type="ARBA" id="ARBA00022475"/>
    </source>
</evidence>
<feature type="transmembrane region" description="Helical" evidence="7">
    <location>
        <begin position="88"/>
        <end position="108"/>
    </location>
</feature>
<dbReference type="KEGG" id="byl:A4V09_17040"/>